<reference evidence="2 3" key="1">
    <citation type="submission" date="2017-06" db="EMBL/GenBank/DDBJ databases">
        <title>Global population genomics of the pathogenic fungus Cryptococcus neoformans var. grubii.</title>
        <authorList>
            <person name="Cuomo C."/>
            <person name="Litvintseva A."/>
            <person name="Chen Y."/>
            <person name="Young S."/>
            <person name="Zeng Q."/>
            <person name="Chapman S."/>
            <person name="Gujja S."/>
            <person name="Saif S."/>
            <person name="Birren B."/>
        </authorList>
    </citation>
    <scope>NUCLEOTIDE SEQUENCE [LARGE SCALE GENOMIC DNA]</scope>
    <source>
        <strain evidence="2 3">Tu259-1</strain>
    </source>
</reference>
<sequence>MPGDINTPSPPSTPLSPTPYKIALNRISPGERLIYYLYLPFLFLILFLLALLATLPYLFFKRARPRLLPGSRPDPKHPQSKYEWYGPEKDYPPGLALAPLGQGSGVKWRMWEMYGYFREFWHMTTRQGLQVGGVGSGVVMLIFQVEMMWHDYSANNITGYQDSSSGGKGDSSNELRGDSTCAYATGTGVANWGSRLEPLAWYGCYHGFICIICICLIGDELLNVRFGCFAPQWYRGGVGYTIMFLAAATLSTSPNWGVTSLIQLRYVILTVMFLFGTYNLFRTFACALGMATSGFRHTDYRVGRKPLRPWTESEWIDPYYRQNFIPPKYDRYFITEKWQFAVGDWSFPLERRPREDVERQMDELDGLDPFMMDGRIQKVWQRDPEEIRRMHGKIGRTVIHGGPKKMPPHMTNDLKQRERIHIGIIDPRNPPTEEEEEEMIKALNEDKGYFGIANWKPRTKSFGWWWFDMRRVWAVVCGLALMGVRIGLCVFDLDYSNLASYRNQYDQAKIAWEATNNGGPDASKCQYYQGSSVPIFVITGEGSYSGVTANMIWLGIWHTFLIGMCAAVILVSTSNNMWWGMHWPFPPMTLIGPRMSSMSVGITLGFVAFATLQQGFFFSNDSVILVTRIICYASVIGFILFLYPNEPLRTSYTRDPFWPWLSRVAFRFMDRKKWHYSMKDFDDAQG</sequence>
<feature type="transmembrane region" description="Helical" evidence="1">
    <location>
        <begin position="472"/>
        <end position="493"/>
    </location>
</feature>
<feature type="transmembrane region" description="Helical" evidence="1">
    <location>
        <begin position="233"/>
        <end position="250"/>
    </location>
</feature>
<feature type="transmembrane region" description="Helical" evidence="1">
    <location>
        <begin position="262"/>
        <end position="281"/>
    </location>
</feature>
<evidence type="ECO:0000313" key="2">
    <source>
        <dbReference type="EMBL" id="OXG20048.1"/>
    </source>
</evidence>
<feature type="transmembrane region" description="Helical" evidence="1">
    <location>
        <begin position="33"/>
        <end position="60"/>
    </location>
</feature>
<name>A0A854QG16_CRYNE</name>
<dbReference type="EMBL" id="AMKT01000049">
    <property type="protein sequence ID" value="OXG20048.1"/>
    <property type="molecule type" value="Genomic_DNA"/>
</dbReference>
<accession>A0A854QG16</accession>
<dbReference type="OrthoDB" id="2560567at2759"/>
<keyword evidence="1" id="KW-0812">Transmembrane</keyword>
<feature type="transmembrane region" description="Helical" evidence="1">
    <location>
        <begin position="595"/>
        <end position="617"/>
    </location>
</feature>
<keyword evidence="1" id="KW-0472">Membrane</keyword>
<gene>
    <name evidence="2" type="ORF">C361_04110</name>
</gene>
<comment type="caution">
    <text evidence="2">The sequence shown here is derived from an EMBL/GenBank/DDBJ whole genome shotgun (WGS) entry which is preliminary data.</text>
</comment>
<proteinExistence type="predicted"/>
<feature type="transmembrane region" description="Helical" evidence="1">
    <location>
        <begin position="128"/>
        <end position="145"/>
    </location>
</feature>
<feature type="transmembrane region" description="Helical" evidence="1">
    <location>
        <begin position="551"/>
        <end position="574"/>
    </location>
</feature>
<dbReference type="Proteomes" id="UP000199727">
    <property type="component" value="Unassembled WGS sequence"/>
</dbReference>
<protein>
    <submittedName>
        <fullName evidence="2">Uncharacterized protein</fullName>
    </submittedName>
</protein>
<evidence type="ECO:0000256" key="1">
    <source>
        <dbReference type="SAM" id="Phobius"/>
    </source>
</evidence>
<feature type="transmembrane region" description="Helical" evidence="1">
    <location>
        <begin position="199"/>
        <end position="221"/>
    </location>
</feature>
<organism evidence="2 3">
    <name type="scientific">Cryptococcus neoformans Tu259-1</name>
    <dbReference type="NCBI Taxonomy" id="1230072"/>
    <lineage>
        <taxon>Eukaryota</taxon>
        <taxon>Fungi</taxon>
        <taxon>Dikarya</taxon>
        <taxon>Basidiomycota</taxon>
        <taxon>Agaricomycotina</taxon>
        <taxon>Tremellomycetes</taxon>
        <taxon>Tremellales</taxon>
        <taxon>Cryptococcaceae</taxon>
        <taxon>Cryptococcus</taxon>
        <taxon>Cryptococcus neoformans species complex</taxon>
    </lineage>
</organism>
<dbReference type="AlphaFoldDB" id="A0A854QG16"/>
<keyword evidence="1" id="KW-1133">Transmembrane helix</keyword>
<feature type="transmembrane region" description="Helical" evidence="1">
    <location>
        <begin position="623"/>
        <end position="643"/>
    </location>
</feature>
<evidence type="ECO:0000313" key="3">
    <source>
        <dbReference type="Proteomes" id="UP000199727"/>
    </source>
</evidence>